<evidence type="ECO:0000256" key="3">
    <source>
        <dbReference type="ARBA" id="ARBA00022801"/>
    </source>
</evidence>
<accession>A0A7Y6II47</accession>
<feature type="domain" description="Nudix hydrolase" evidence="5">
    <location>
        <begin position="11"/>
        <end position="144"/>
    </location>
</feature>
<dbReference type="InterPro" id="IPR020084">
    <property type="entry name" value="NUDIX_hydrolase_CS"/>
</dbReference>
<dbReference type="Pfam" id="PF00293">
    <property type="entry name" value="NUDIX"/>
    <property type="match status" value="1"/>
</dbReference>
<protein>
    <submittedName>
        <fullName evidence="6">NUDIX domain-containing protein</fullName>
    </submittedName>
</protein>
<dbReference type="Gene3D" id="3.90.79.10">
    <property type="entry name" value="Nucleoside Triphosphate Pyrophosphohydrolase"/>
    <property type="match status" value="1"/>
</dbReference>
<comment type="cofactor">
    <cofactor evidence="1">
        <name>Mg(2+)</name>
        <dbReference type="ChEBI" id="CHEBI:18420"/>
    </cofactor>
</comment>
<dbReference type="PROSITE" id="PS00893">
    <property type="entry name" value="NUDIX_BOX"/>
    <property type="match status" value="1"/>
</dbReference>
<evidence type="ECO:0000259" key="5">
    <source>
        <dbReference type="PROSITE" id="PS51462"/>
    </source>
</evidence>
<reference evidence="6 7" key="1">
    <citation type="submission" date="2020-06" db="EMBL/GenBank/DDBJ databases">
        <authorList>
            <person name="Chanama M."/>
        </authorList>
    </citation>
    <scope>NUCLEOTIDE SEQUENCE [LARGE SCALE GENOMIC DNA]</scope>
    <source>
        <strain evidence="6 7">TBRC6557</strain>
    </source>
</reference>
<dbReference type="PRINTS" id="PR00502">
    <property type="entry name" value="NUDIXFAMILY"/>
</dbReference>
<keyword evidence="3 4" id="KW-0378">Hydrolase</keyword>
<evidence type="ECO:0000313" key="7">
    <source>
        <dbReference type="Proteomes" id="UP000546126"/>
    </source>
</evidence>
<dbReference type="Proteomes" id="UP000546126">
    <property type="component" value="Unassembled WGS sequence"/>
</dbReference>
<dbReference type="InterPro" id="IPR000086">
    <property type="entry name" value="NUDIX_hydrolase_dom"/>
</dbReference>
<sequence>MEENIAWSGDNSFKLRAAAIVQGRGRILLCAVDDLDGWFLPGGKVRFGESSTTALARELVEEIGVECAIGRLSLVAESIRSEGAAIHQEVCFYYEASWPDGIPLEVVHGNAEEHHKFAWVSPDELPFMNFLPKEILAHVDDGGGEVRHLFFDRRSTA</sequence>
<proteinExistence type="inferred from homology"/>
<dbReference type="RefSeq" id="WP_175598326.1">
    <property type="nucleotide sequence ID" value="NZ_JABWGO010000001.1"/>
</dbReference>
<dbReference type="PANTHER" id="PTHR43046">
    <property type="entry name" value="GDP-MANNOSE MANNOSYL HYDROLASE"/>
    <property type="match status" value="1"/>
</dbReference>
<name>A0A7Y6II47_9ACTN</name>
<evidence type="ECO:0000256" key="2">
    <source>
        <dbReference type="ARBA" id="ARBA00005582"/>
    </source>
</evidence>
<dbReference type="SUPFAM" id="SSF55811">
    <property type="entry name" value="Nudix"/>
    <property type="match status" value="1"/>
</dbReference>
<dbReference type="CDD" id="cd04688">
    <property type="entry name" value="NUDIX_Hydrolase"/>
    <property type="match status" value="1"/>
</dbReference>
<dbReference type="PROSITE" id="PS51462">
    <property type="entry name" value="NUDIX"/>
    <property type="match status" value="1"/>
</dbReference>
<evidence type="ECO:0000313" key="6">
    <source>
        <dbReference type="EMBL" id="NUW38684.1"/>
    </source>
</evidence>
<evidence type="ECO:0000256" key="1">
    <source>
        <dbReference type="ARBA" id="ARBA00001946"/>
    </source>
</evidence>
<dbReference type="EMBL" id="JABWGO010000001">
    <property type="protein sequence ID" value="NUW38684.1"/>
    <property type="molecule type" value="Genomic_DNA"/>
</dbReference>
<comment type="similarity">
    <text evidence="2 4">Belongs to the Nudix hydrolase family.</text>
</comment>
<dbReference type="GO" id="GO:0016787">
    <property type="term" value="F:hydrolase activity"/>
    <property type="evidence" value="ECO:0007669"/>
    <property type="project" value="UniProtKB-KW"/>
</dbReference>
<dbReference type="PANTHER" id="PTHR43046:SF14">
    <property type="entry name" value="MUTT_NUDIX FAMILY PROTEIN"/>
    <property type="match status" value="1"/>
</dbReference>
<dbReference type="InterPro" id="IPR020476">
    <property type="entry name" value="Nudix_hydrolase"/>
</dbReference>
<dbReference type="InterPro" id="IPR015797">
    <property type="entry name" value="NUDIX_hydrolase-like_dom_sf"/>
</dbReference>
<dbReference type="AlphaFoldDB" id="A0A7Y6II47"/>
<organism evidence="6 7">
    <name type="scientific">Nonomuraea rhodomycinica</name>
    <dbReference type="NCBI Taxonomy" id="1712872"/>
    <lineage>
        <taxon>Bacteria</taxon>
        <taxon>Bacillati</taxon>
        <taxon>Actinomycetota</taxon>
        <taxon>Actinomycetes</taxon>
        <taxon>Streptosporangiales</taxon>
        <taxon>Streptosporangiaceae</taxon>
        <taxon>Nonomuraea</taxon>
    </lineage>
</organism>
<comment type="caution">
    <text evidence="6">The sequence shown here is derived from an EMBL/GenBank/DDBJ whole genome shotgun (WGS) entry which is preliminary data.</text>
</comment>
<gene>
    <name evidence="6" type="ORF">HT134_00880</name>
</gene>
<evidence type="ECO:0000256" key="4">
    <source>
        <dbReference type="RuleBase" id="RU003476"/>
    </source>
</evidence>
<keyword evidence="7" id="KW-1185">Reference proteome</keyword>